<organism evidence="2">
    <name type="scientific">Streptomyces sp. NBC_00003</name>
    <dbReference type="NCBI Taxonomy" id="2903608"/>
    <lineage>
        <taxon>Bacteria</taxon>
        <taxon>Bacillati</taxon>
        <taxon>Actinomycetota</taxon>
        <taxon>Actinomycetes</taxon>
        <taxon>Kitasatosporales</taxon>
        <taxon>Streptomycetaceae</taxon>
        <taxon>Streptomyces</taxon>
    </lineage>
</organism>
<evidence type="ECO:0000313" key="2">
    <source>
        <dbReference type="EMBL" id="WTW65485.1"/>
    </source>
</evidence>
<protein>
    <submittedName>
        <fullName evidence="2">Uncharacterized protein</fullName>
    </submittedName>
</protein>
<feature type="compositionally biased region" description="Polar residues" evidence="1">
    <location>
        <begin position="424"/>
        <end position="433"/>
    </location>
</feature>
<reference evidence="2" key="1">
    <citation type="submission" date="2022-10" db="EMBL/GenBank/DDBJ databases">
        <title>The complete genomes of actinobacterial strains from the NBC collection.</title>
        <authorList>
            <person name="Joergensen T.S."/>
            <person name="Alvarez Arevalo M."/>
            <person name="Sterndorff E.B."/>
            <person name="Faurdal D."/>
            <person name="Vuksanovic O."/>
            <person name="Mourched A.-S."/>
            <person name="Charusanti P."/>
            <person name="Shaw S."/>
            <person name="Blin K."/>
            <person name="Weber T."/>
        </authorList>
    </citation>
    <scope>NUCLEOTIDE SEQUENCE</scope>
    <source>
        <strain evidence="2">NBC_00003</strain>
    </source>
</reference>
<feature type="region of interest" description="Disordered" evidence="1">
    <location>
        <begin position="395"/>
        <end position="433"/>
    </location>
</feature>
<feature type="region of interest" description="Disordered" evidence="1">
    <location>
        <begin position="139"/>
        <end position="166"/>
    </location>
</feature>
<sequence length="433" mass="46776">MSSGAAIGLAAPLAVGAVLGYAAGAAVSVALTSGLTAVGSILERRQAHWERERCAEAVWEDAVADVLTRNARIEVTKAALTAYGRSAGPLPEPLVLFRQQIQELRDWSAAADRALVAAESLLLDQDALRAAAWLTTRPPVGERPARATPGPVTGPARERRESARAPVPDGLVREREAAARALRRLTPAVSHDERLRITAAAARVGAASSAIEARNRLDDLRSRVDGVRATADRRMADARAAAAFLQVLGHVQDETAAPLRETLLAVVRAQRPLEPDVRDEALRWAETVRDAAEQHHVRQVLLESLQEMGYELCGDFSTVTVEEGAFAISHTSWREHEVRMIFDNAERELRAVVVRTGGSPGMNGKRADLEREEQWCGALEDLQTQLADRGVSVDVHSLTSPGSRPTPVTSSLRTGDQEERRADTGSQAEQQGQ</sequence>
<evidence type="ECO:0000256" key="1">
    <source>
        <dbReference type="SAM" id="MobiDB-lite"/>
    </source>
</evidence>
<gene>
    <name evidence="2" type="ORF">OG549_35245</name>
</gene>
<name>A0AAU2VDB0_9ACTN</name>
<dbReference type="AlphaFoldDB" id="A0AAU2VDB0"/>
<dbReference type="EMBL" id="CP108318">
    <property type="protein sequence ID" value="WTW65485.1"/>
    <property type="molecule type" value="Genomic_DNA"/>
</dbReference>
<accession>A0AAU2VDB0</accession>
<proteinExistence type="predicted"/>
<feature type="compositionally biased region" description="Polar residues" evidence="1">
    <location>
        <begin position="397"/>
        <end position="414"/>
    </location>
</feature>